<evidence type="ECO:0000256" key="2">
    <source>
        <dbReference type="ARBA" id="ARBA00022490"/>
    </source>
</evidence>
<dbReference type="GO" id="GO:0005829">
    <property type="term" value="C:cytosol"/>
    <property type="evidence" value="ECO:0007669"/>
    <property type="project" value="TreeGrafter"/>
</dbReference>
<dbReference type="InterPro" id="IPR029072">
    <property type="entry name" value="YebC-like"/>
</dbReference>
<comment type="caution">
    <text evidence="9">The sequence shown here is derived from an EMBL/GenBank/DDBJ whole genome shotgun (WGS) entry which is preliminary data.</text>
</comment>
<dbReference type="EMBL" id="DTMM01000064">
    <property type="protein sequence ID" value="HFT92861.1"/>
    <property type="molecule type" value="Genomic_DNA"/>
</dbReference>
<proteinExistence type="inferred from homology"/>
<dbReference type="Gene3D" id="3.30.70.980">
    <property type="match status" value="2"/>
</dbReference>
<dbReference type="AlphaFoldDB" id="A0A7C3LTW8"/>
<dbReference type="InterPro" id="IPR002876">
    <property type="entry name" value="Transcrip_reg_TACO1-like"/>
</dbReference>
<organism evidence="9">
    <name type="scientific">Leptospirillum ferriphilum</name>
    <dbReference type="NCBI Taxonomy" id="178606"/>
    <lineage>
        <taxon>Bacteria</taxon>
        <taxon>Pseudomonadati</taxon>
        <taxon>Nitrospirota</taxon>
        <taxon>Nitrospiria</taxon>
        <taxon>Nitrospirales</taxon>
        <taxon>Nitrospiraceae</taxon>
        <taxon>Leptospirillum</taxon>
    </lineage>
</organism>
<sequence length="252" mass="27750">MSGHSKWATTKHKKAAIDAKRGKAFTRLAKEITVAARIGGGDPEGNPRLRTAMLKAREENMPMENIKKAIQRGTGEIPGAQFEECQFEGHGPKGVAIMIKAQTDNKNRTVPEIRMIFSKNGGNLGENGCVSWMFDQKGMITLDIPGITEDKAMELALETGAEEFRLQENGVDLITAPQDFSSVLDAVKSRKLSPSYAEVTMIPQTTVPLDGKDAQMMVRLMEALEDHDDIQHVWANFDIPESLLEQLLGENA</sequence>
<evidence type="ECO:0000256" key="5">
    <source>
        <dbReference type="ARBA" id="ARBA00023163"/>
    </source>
</evidence>
<evidence type="ECO:0000259" key="7">
    <source>
        <dbReference type="Pfam" id="PF01709"/>
    </source>
</evidence>
<dbReference type="InterPro" id="IPR026564">
    <property type="entry name" value="Transcrip_reg_TACO1-like_dom3"/>
</dbReference>
<dbReference type="Pfam" id="PF01709">
    <property type="entry name" value="Transcrip_reg"/>
    <property type="match status" value="1"/>
</dbReference>
<dbReference type="SUPFAM" id="SSF75625">
    <property type="entry name" value="YebC-like"/>
    <property type="match status" value="1"/>
</dbReference>
<dbReference type="HAMAP" id="MF_00693">
    <property type="entry name" value="Transcrip_reg_TACO1"/>
    <property type="match status" value="1"/>
</dbReference>
<dbReference type="GO" id="GO:0006355">
    <property type="term" value="P:regulation of DNA-templated transcription"/>
    <property type="evidence" value="ECO:0007669"/>
    <property type="project" value="UniProtKB-UniRule"/>
</dbReference>
<dbReference type="PANTHER" id="PTHR12532">
    <property type="entry name" value="TRANSLATIONAL ACTIVATOR OF CYTOCHROME C OXIDASE 1"/>
    <property type="match status" value="1"/>
</dbReference>
<dbReference type="Pfam" id="PF20772">
    <property type="entry name" value="TACO1_YebC_N"/>
    <property type="match status" value="1"/>
</dbReference>
<dbReference type="InterPro" id="IPR049083">
    <property type="entry name" value="TACO1_YebC_N"/>
</dbReference>
<protein>
    <recommendedName>
        <fullName evidence="6">Probable transcriptional regulatory protein ENX03_02745</fullName>
    </recommendedName>
</protein>
<comment type="subcellular location">
    <subcellularLocation>
        <location evidence="6">Cytoplasm</location>
    </subcellularLocation>
</comment>
<dbReference type="InterPro" id="IPR017856">
    <property type="entry name" value="Integrase-like_N"/>
</dbReference>
<keyword evidence="2 6" id="KW-0963">Cytoplasm</keyword>
<dbReference type="PANTHER" id="PTHR12532:SF6">
    <property type="entry name" value="TRANSCRIPTIONAL REGULATORY PROTEIN YEBC-RELATED"/>
    <property type="match status" value="1"/>
</dbReference>
<keyword evidence="5 6" id="KW-0804">Transcription</keyword>
<evidence type="ECO:0000256" key="3">
    <source>
        <dbReference type="ARBA" id="ARBA00023015"/>
    </source>
</evidence>
<dbReference type="InterPro" id="IPR048300">
    <property type="entry name" value="TACO1_YebC-like_2nd/3rd_dom"/>
</dbReference>
<evidence type="ECO:0000256" key="6">
    <source>
        <dbReference type="HAMAP-Rule" id="MF_00693"/>
    </source>
</evidence>
<dbReference type="Gene3D" id="1.10.10.200">
    <property type="match status" value="1"/>
</dbReference>
<reference evidence="9" key="1">
    <citation type="journal article" date="2020" name="mSystems">
        <title>Genome- and Community-Level Interaction Insights into Carbon Utilization and Element Cycling Functions of Hydrothermarchaeota in Hydrothermal Sediment.</title>
        <authorList>
            <person name="Zhou Z."/>
            <person name="Liu Y."/>
            <person name="Xu W."/>
            <person name="Pan J."/>
            <person name="Luo Z.H."/>
            <person name="Li M."/>
        </authorList>
    </citation>
    <scope>NUCLEOTIDE SEQUENCE [LARGE SCALE GENOMIC DNA]</scope>
    <source>
        <strain evidence="9">SpSt-902</strain>
    </source>
</reference>
<feature type="domain" description="TACO1/YebC-like N-terminal" evidence="8">
    <location>
        <begin position="5"/>
        <end position="76"/>
    </location>
</feature>
<dbReference type="FunFam" id="1.10.10.200:FF:000002">
    <property type="entry name" value="Probable transcriptional regulatory protein CLM62_37755"/>
    <property type="match status" value="1"/>
</dbReference>
<evidence type="ECO:0000256" key="1">
    <source>
        <dbReference type="ARBA" id="ARBA00008724"/>
    </source>
</evidence>
<evidence type="ECO:0000259" key="8">
    <source>
        <dbReference type="Pfam" id="PF20772"/>
    </source>
</evidence>
<accession>A0A7C3LTW8</accession>
<dbReference type="NCBIfam" id="NF009044">
    <property type="entry name" value="PRK12378.1"/>
    <property type="match status" value="1"/>
</dbReference>
<name>A0A7C3LTW8_9BACT</name>
<dbReference type="GO" id="GO:0003677">
    <property type="term" value="F:DNA binding"/>
    <property type="evidence" value="ECO:0007669"/>
    <property type="project" value="UniProtKB-UniRule"/>
</dbReference>
<feature type="domain" description="TACO1/YebC-like second and third" evidence="7">
    <location>
        <begin position="82"/>
        <end position="237"/>
    </location>
</feature>
<dbReference type="NCBIfam" id="NF001030">
    <property type="entry name" value="PRK00110.1"/>
    <property type="match status" value="1"/>
</dbReference>
<gene>
    <name evidence="9" type="ORF">ENX03_02745</name>
</gene>
<comment type="similarity">
    <text evidence="1 6">Belongs to the TACO1 family.</text>
</comment>
<evidence type="ECO:0000313" key="9">
    <source>
        <dbReference type="EMBL" id="HFT92861.1"/>
    </source>
</evidence>
<dbReference type="NCBIfam" id="TIGR01033">
    <property type="entry name" value="YebC/PmpR family DNA-binding transcriptional regulator"/>
    <property type="match status" value="1"/>
</dbReference>
<keyword evidence="4 6" id="KW-0238">DNA-binding</keyword>
<evidence type="ECO:0000256" key="4">
    <source>
        <dbReference type="ARBA" id="ARBA00023125"/>
    </source>
</evidence>
<keyword evidence="3 6" id="KW-0805">Transcription regulation</keyword>